<feature type="compositionally biased region" description="Low complexity" evidence="7">
    <location>
        <begin position="639"/>
        <end position="663"/>
    </location>
</feature>
<comment type="subcellular location">
    <subcellularLocation>
        <location evidence="6">Membrane</location>
        <topology evidence="6">Single-pass membrane protein</topology>
    </subcellularLocation>
</comment>
<evidence type="ECO:0000256" key="6">
    <source>
        <dbReference type="RuleBase" id="RU362055"/>
    </source>
</evidence>
<feature type="active site" description="Nucleophile" evidence="5">
    <location>
        <position position="239"/>
    </location>
</feature>
<comment type="function">
    <text evidence="1">Probable lipid hydrolase.</text>
</comment>
<name>A0ABR3GH89_9PEZI</name>
<organism evidence="9 10">
    <name type="scientific">Discina gigas</name>
    <dbReference type="NCBI Taxonomy" id="1032678"/>
    <lineage>
        <taxon>Eukaryota</taxon>
        <taxon>Fungi</taxon>
        <taxon>Dikarya</taxon>
        <taxon>Ascomycota</taxon>
        <taxon>Pezizomycotina</taxon>
        <taxon>Pezizomycetes</taxon>
        <taxon>Pezizales</taxon>
        <taxon>Discinaceae</taxon>
        <taxon>Discina</taxon>
    </lineage>
</organism>
<proteinExistence type="inferred from homology"/>
<dbReference type="InterPro" id="IPR016035">
    <property type="entry name" value="Acyl_Trfase/lysoPLipase"/>
</dbReference>
<feature type="compositionally biased region" description="Basic residues" evidence="7">
    <location>
        <begin position="665"/>
        <end position="674"/>
    </location>
</feature>
<evidence type="ECO:0000313" key="10">
    <source>
        <dbReference type="Proteomes" id="UP001447188"/>
    </source>
</evidence>
<feature type="active site" description="Proton acceptor" evidence="5">
    <location>
        <position position="390"/>
    </location>
</feature>
<keyword evidence="3 5" id="KW-0442">Lipid degradation</keyword>
<dbReference type="InterPro" id="IPR002641">
    <property type="entry name" value="PNPLA_dom"/>
</dbReference>
<dbReference type="PROSITE" id="PS51635">
    <property type="entry name" value="PNPLA"/>
    <property type="match status" value="1"/>
</dbReference>
<dbReference type="InterPro" id="IPR021771">
    <property type="entry name" value="Triacylglycerol_lipase_N"/>
</dbReference>
<dbReference type="Pfam" id="PF01734">
    <property type="entry name" value="Patatin"/>
    <property type="match status" value="1"/>
</dbReference>
<evidence type="ECO:0000256" key="4">
    <source>
        <dbReference type="ARBA" id="ARBA00023098"/>
    </source>
</evidence>
<feature type="domain" description="PNPLA" evidence="8">
    <location>
        <begin position="206"/>
        <end position="403"/>
    </location>
</feature>
<evidence type="ECO:0000256" key="5">
    <source>
        <dbReference type="PROSITE-ProRule" id="PRU01161"/>
    </source>
</evidence>
<dbReference type="Gene3D" id="3.40.1090.10">
    <property type="entry name" value="Cytosolic phospholipase A2 catalytic domain"/>
    <property type="match status" value="2"/>
</dbReference>
<dbReference type="InterPro" id="IPR050301">
    <property type="entry name" value="NTE"/>
</dbReference>
<comment type="function">
    <text evidence="6">Lipid hydrolase.</text>
</comment>
<dbReference type="CDD" id="cd07230">
    <property type="entry name" value="Pat_TGL4-5_like"/>
    <property type="match status" value="1"/>
</dbReference>
<sequence>MSFFPASPSTPYHHRRGSDVTSLRRSGSTKAKSESAFAPLFRLVKDPAAAFSSAFVLDETTKRRQLASARLKNATNFDGWENAANELDLLEGNEAWKSDPRSEDYDYALISSRLKQLDDVRLSCDIGKMLFLIRTTLSRNLGEMGNVELYKRSHTGTKHLIEEYIDSCLETLDTLLSLPLTASTPTSREILESLINTRQSFGRTALLLSGGATFGMNHIGVLKALLEASLLPRIISGASAGSIVAAVLCTRTDDEIPNILQEFPFGNLDVFEDGKNPESVLHRVARFLKIGAWIDIKHLTNVMRELVGDMTFQEAYNRTRRILSICVSSASVYELPRLLNYISAPNVLIWSAVAASCSVPFLFSAASILSKDPKTGLPVPWNPTPQRWIDGSVENDLPMTRLAEMFNVNHFIVSQVNPHVVPFLSKEDVISPEPTTPPDNSTVLGWGETAVKLAMGEALHRMNVLAEIGIFKTGLTKARSVLSQKYSGDITIFPEISYSEFHKMLKNPTPEFMFTASLRGQRATWPKLSRIRNHCAIELALDLAIHRLRTRVVFSPSQSDLRLGNYWRTTSSNRGYGASGFTSCALATSATRAPGPRKRIRSHDPNALASRGRRSGTSSPALSRSGSSHALRRARRASDSSGRSRSVDVNANADANADTTVANIGRRRMHHHRGPSAPPMLAAAMRTYFPMTRGNTTPAPAPTPASPVIKRRERGVARMTGAGEDVVARVGIGRAKSAEELRLMS</sequence>
<feature type="short sequence motif" description="GXSXG" evidence="5">
    <location>
        <begin position="237"/>
        <end position="241"/>
    </location>
</feature>
<dbReference type="Proteomes" id="UP001447188">
    <property type="component" value="Unassembled WGS sequence"/>
</dbReference>
<dbReference type="EC" id="3.1.1.-" evidence="6"/>
<keyword evidence="10" id="KW-1185">Reference proteome</keyword>
<feature type="region of interest" description="Disordered" evidence="7">
    <location>
        <begin position="1"/>
        <end position="27"/>
    </location>
</feature>
<evidence type="ECO:0000256" key="1">
    <source>
        <dbReference type="ARBA" id="ARBA00002682"/>
    </source>
</evidence>
<dbReference type="PANTHER" id="PTHR14226:SF10">
    <property type="entry name" value="TRIACYLGLYCEROL LIPASE 4-RELATED"/>
    <property type="match status" value="1"/>
</dbReference>
<accession>A0ABR3GH89</accession>
<dbReference type="EMBL" id="JBBBZM010000073">
    <property type="protein sequence ID" value="KAL0635285.1"/>
    <property type="molecule type" value="Genomic_DNA"/>
</dbReference>
<keyword evidence="2 5" id="KW-0378">Hydrolase</keyword>
<evidence type="ECO:0000256" key="2">
    <source>
        <dbReference type="ARBA" id="ARBA00022801"/>
    </source>
</evidence>
<keyword evidence="4 5" id="KW-0443">Lipid metabolism</keyword>
<comment type="caution">
    <text evidence="5">Lacks conserved residue(s) required for the propagation of feature annotation.</text>
</comment>
<reference evidence="9 10" key="1">
    <citation type="submission" date="2024-02" db="EMBL/GenBank/DDBJ databases">
        <title>Discinaceae phylogenomics.</title>
        <authorList>
            <person name="Dirks A.C."/>
            <person name="James T.Y."/>
        </authorList>
    </citation>
    <scope>NUCLEOTIDE SEQUENCE [LARGE SCALE GENOMIC DNA]</scope>
    <source>
        <strain evidence="9 10">ACD0624</strain>
    </source>
</reference>
<feature type="region of interest" description="Disordered" evidence="7">
    <location>
        <begin position="589"/>
        <end position="678"/>
    </location>
</feature>
<dbReference type="SUPFAM" id="SSF52151">
    <property type="entry name" value="FabD/lysophospholipase-like"/>
    <property type="match status" value="1"/>
</dbReference>
<dbReference type="Pfam" id="PF11815">
    <property type="entry name" value="DUF3336"/>
    <property type="match status" value="1"/>
</dbReference>
<gene>
    <name evidence="9" type="primary">TGL5</name>
    <name evidence="9" type="ORF">Q9L58_005771</name>
</gene>
<comment type="caution">
    <text evidence="9">The sequence shown here is derived from an EMBL/GenBank/DDBJ whole genome shotgun (WGS) entry which is preliminary data.</text>
</comment>
<evidence type="ECO:0000256" key="3">
    <source>
        <dbReference type="ARBA" id="ARBA00022963"/>
    </source>
</evidence>
<protein>
    <recommendedName>
        <fullName evidence="6">Patatin-like phospholipase domain-containing protein</fullName>
        <ecNumber evidence="6">3.1.1.-</ecNumber>
    </recommendedName>
</protein>
<evidence type="ECO:0000256" key="7">
    <source>
        <dbReference type="SAM" id="MobiDB-lite"/>
    </source>
</evidence>
<evidence type="ECO:0000313" key="9">
    <source>
        <dbReference type="EMBL" id="KAL0635285.1"/>
    </source>
</evidence>
<dbReference type="PANTHER" id="PTHR14226">
    <property type="entry name" value="NEUROPATHY TARGET ESTERASE/SWISS CHEESE D.MELANOGASTER"/>
    <property type="match status" value="1"/>
</dbReference>
<evidence type="ECO:0000259" key="8">
    <source>
        <dbReference type="PROSITE" id="PS51635"/>
    </source>
</evidence>
<comment type="similarity">
    <text evidence="6">Belongs to the PLPL family.</text>
</comment>